<reference evidence="6" key="2">
    <citation type="journal article" date="2020" name="mSystems">
        <title>Genome- and Community-Level Interaction Insights into Carbon Utilization and Element Cycling Functions of Hydrothermarchaeota in Hydrothermal Sediment.</title>
        <authorList>
            <person name="Zhou Z."/>
            <person name="Liu Y."/>
            <person name="Xu W."/>
            <person name="Pan J."/>
            <person name="Luo Z.H."/>
            <person name="Li M."/>
        </authorList>
    </citation>
    <scope>NUCLEOTIDE SEQUENCE [LARGE SCALE GENOMIC DNA]</scope>
    <source>
        <strain evidence="6">HyVt-386</strain>
    </source>
</reference>
<evidence type="ECO:0000256" key="4">
    <source>
        <dbReference type="PROSITE-ProRule" id="PRU00050"/>
    </source>
</evidence>
<dbReference type="GO" id="GO:0000156">
    <property type="term" value="F:phosphorelay response regulator activity"/>
    <property type="evidence" value="ECO:0007669"/>
    <property type="project" value="InterPro"/>
</dbReference>
<dbReference type="AlphaFoldDB" id="A0A1F2P3I6"/>
<evidence type="ECO:0000313" key="6">
    <source>
        <dbReference type="EMBL" id="HEC56593.1"/>
    </source>
</evidence>
<dbReference type="GO" id="GO:0006935">
    <property type="term" value="P:chemotaxis"/>
    <property type="evidence" value="ECO:0007669"/>
    <property type="project" value="UniProtKB-UniRule"/>
</dbReference>
<feature type="domain" description="CheB-type methylesterase" evidence="5">
    <location>
        <begin position="1"/>
        <end position="190"/>
    </location>
</feature>
<dbReference type="EC" id="3.1.1.61" evidence="2"/>
<organism evidence="7 8">
    <name type="scientific">Candidatus Syntropharchaeum butanivorans</name>
    <dbReference type="NCBI Taxonomy" id="1839936"/>
    <lineage>
        <taxon>Archaea</taxon>
        <taxon>Methanobacteriati</taxon>
        <taxon>Methanobacteriota</taxon>
        <taxon>Stenosarchaea group</taxon>
        <taxon>Methanomicrobia</taxon>
        <taxon>Methanosarcinales</taxon>
        <taxon>ANME-2 cluster</taxon>
        <taxon>Candidatus Syntropharchaeum</taxon>
    </lineage>
</organism>
<dbReference type="InterPro" id="IPR000673">
    <property type="entry name" value="Sig_transdc_resp-reg_Me-estase"/>
</dbReference>
<feature type="active site" evidence="4">
    <location>
        <position position="39"/>
    </location>
</feature>
<feature type="active site" evidence="4">
    <location>
        <position position="12"/>
    </location>
</feature>
<dbReference type="GO" id="GO:0008984">
    <property type="term" value="F:protein-glutamate methylesterase activity"/>
    <property type="evidence" value="ECO:0007669"/>
    <property type="project" value="UniProtKB-EC"/>
</dbReference>
<dbReference type="EMBL" id="LYOR01000006">
    <property type="protein sequence ID" value="OFV65837.1"/>
    <property type="molecule type" value="Genomic_DNA"/>
</dbReference>
<dbReference type="SUPFAM" id="SSF52738">
    <property type="entry name" value="Methylesterase CheB, C-terminal domain"/>
    <property type="match status" value="1"/>
</dbReference>
<evidence type="ECO:0000256" key="1">
    <source>
        <dbReference type="ARBA" id="ARBA00022801"/>
    </source>
</evidence>
<protein>
    <recommendedName>
        <fullName evidence="2">protein-glutamate methylesterase</fullName>
        <ecNumber evidence="2">3.1.1.61</ecNumber>
    </recommendedName>
</protein>
<name>A0A1F2P3I6_9EURY</name>
<dbReference type="PROSITE" id="PS50122">
    <property type="entry name" value="CHEB"/>
    <property type="match status" value="1"/>
</dbReference>
<keyword evidence="1 4" id="KW-0378">Hydrolase</keyword>
<evidence type="ECO:0000256" key="3">
    <source>
        <dbReference type="ARBA" id="ARBA00048267"/>
    </source>
</evidence>
<dbReference type="PANTHER" id="PTHR42872:SF6">
    <property type="entry name" value="PROTEIN-GLUTAMATE METHYLESTERASE_PROTEIN-GLUTAMINE GLUTAMINASE"/>
    <property type="match status" value="1"/>
</dbReference>
<evidence type="ECO:0000256" key="2">
    <source>
        <dbReference type="ARBA" id="ARBA00039140"/>
    </source>
</evidence>
<dbReference type="InterPro" id="IPR035909">
    <property type="entry name" value="CheB_C"/>
</dbReference>
<dbReference type="PATRIC" id="fig|1839936.3.peg.1261"/>
<feature type="active site" evidence="4">
    <location>
        <position position="132"/>
    </location>
</feature>
<evidence type="ECO:0000313" key="7">
    <source>
        <dbReference type="EMBL" id="OFV65837.1"/>
    </source>
</evidence>
<dbReference type="Gene3D" id="3.40.50.180">
    <property type="entry name" value="Methylesterase CheB, C-terminal domain"/>
    <property type="match status" value="1"/>
</dbReference>
<dbReference type="EMBL" id="DRIE01000028">
    <property type="protein sequence ID" value="HEC56593.1"/>
    <property type="molecule type" value="Genomic_DNA"/>
</dbReference>
<dbReference type="Pfam" id="PF01339">
    <property type="entry name" value="CheB_methylest"/>
    <property type="match status" value="1"/>
</dbReference>
<dbReference type="CDD" id="cd16432">
    <property type="entry name" value="CheB_Rec"/>
    <property type="match status" value="1"/>
</dbReference>
<evidence type="ECO:0000259" key="5">
    <source>
        <dbReference type="PROSITE" id="PS50122"/>
    </source>
</evidence>
<accession>A0A1F2P3I6</accession>
<comment type="caution">
    <text evidence="7">The sequence shown here is derived from an EMBL/GenBank/DDBJ whole genome shotgun (WGS) entry which is preliminary data.</text>
</comment>
<keyword evidence="4" id="KW-0145">Chemotaxis</keyword>
<keyword evidence="8" id="KW-1185">Reference proteome</keyword>
<evidence type="ECO:0000313" key="8">
    <source>
        <dbReference type="Proteomes" id="UP000185779"/>
    </source>
</evidence>
<dbReference type="PANTHER" id="PTHR42872">
    <property type="entry name" value="PROTEIN-GLUTAMATE METHYLESTERASE/PROTEIN-GLUTAMINE GLUTAMINASE"/>
    <property type="match status" value="1"/>
</dbReference>
<dbReference type="STRING" id="1839936.SBU_001246"/>
<comment type="catalytic activity">
    <reaction evidence="3">
        <text>[protein]-L-glutamate 5-O-methyl ester + H2O = L-glutamyl-[protein] + methanol + H(+)</text>
        <dbReference type="Rhea" id="RHEA:23236"/>
        <dbReference type="Rhea" id="RHEA-COMP:10208"/>
        <dbReference type="Rhea" id="RHEA-COMP:10311"/>
        <dbReference type="ChEBI" id="CHEBI:15377"/>
        <dbReference type="ChEBI" id="CHEBI:15378"/>
        <dbReference type="ChEBI" id="CHEBI:17790"/>
        <dbReference type="ChEBI" id="CHEBI:29973"/>
        <dbReference type="ChEBI" id="CHEBI:82795"/>
        <dbReference type="EC" id="3.1.1.61"/>
    </reaction>
</comment>
<proteinExistence type="predicted"/>
<reference evidence="7 8" key="1">
    <citation type="submission" date="2016-05" db="EMBL/GenBank/DDBJ databases">
        <title>Microbial consortia oxidize butane by reversing methanogenesis.</title>
        <authorList>
            <person name="Laso-Perez R."/>
            <person name="Richter M."/>
            <person name="Wegener G."/>
            <person name="Musat F."/>
        </authorList>
    </citation>
    <scope>NUCLEOTIDE SEQUENCE [LARGE SCALE GENOMIC DNA]</scope>
    <source>
        <strain evidence="7">BOX1</strain>
    </source>
</reference>
<gene>
    <name evidence="6" type="ORF">ENI32_01715</name>
    <name evidence="7" type="ORF">SBU_001246</name>
</gene>
<dbReference type="Proteomes" id="UP000185779">
    <property type="component" value="Unassembled WGS sequence"/>
</dbReference>
<sequence length="193" mass="20419">MQAERVIAIGASTGGLVALKEILSQLPDNIGAAVIIVQHMPSFIAKSIVTTLNEISKLPVKLAEDGDILEENTVYLAPGGERHVVVENGRIRLVDGDKVNFCRPSVDVMMESIAREFGPRVVGAILTGMGHDGARGIAAIKERGGVTIAQDKVTSAVFGMPKAAIETGKVDHVMPSYRIASAIMDALGGQRYT</sequence>
<dbReference type="GO" id="GO:0005737">
    <property type="term" value="C:cytoplasm"/>
    <property type="evidence" value="ECO:0007669"/>
    <property type="project" value="InterPro"/>
</dbReference>
<dbReference type="Proteomes" id="UP000885936">
    <property type="component" value="Unassembled WGS sequence"/>
</dbReference>